<evidence type="ECO:0000313" key="1">
    <source>
        <dbReference type="EMBL" id="KNC27777.1"/>
    </source>
</evidence>
<gene>
    <name evidence="1" type="ORF">FF38_05483</name>
</gene>
<dbReference type="AlphaFoldDB" id="A0A0L0C697"/>
<dbReference type="Proteomes" id="UP000037069">
    <property type="component" value="Unassembled WGS sequence"/>
</dbReference>
<accession>A0A0L0C697</accession>
<organism evidence="1 2">
    <name type="scientific">Lucilia cuprina</name>
    <name type="common">Green bottle fly</name>
    <name type="synonym">Australian sheep blowfly</name>
    <dbReference type="NCBI Taxonomy" id="7375"/>
    <lineage>
        <taxon>Eukaryota</taxon>
        <taxon>Metazoa</taxon>
        <taxon>Ecdysozoa</taxon>
        <taxon>Arthropoda</taxon>
        <taxon>Hexapoda</taxon>
        <taxon>Insecta</taxon>
        <taxon>Pterygota</taxon>
        <taxon>Neoptera</taxon>
        <taxon>Endopterygota</taxon>
        <taxon>Diptera</taxon>
        <taxon>Brachycera</taxon>
        <taxon>Muscomorpha</taxon>
        <taxon>Oestroidea</taxon>
        <taxon>Calliphoridae</taxon>
        <taxon>Luciliinae</taxon>
        <taxon>Lucilia</taxon>
    </lineage>
</organism>
<keyword evidence="2" id="KW-1185">Reference proteome</keyword>
<comment type="caution">
    <text evidence="1">The sequence shown here is derived from an EMBL/GenBank/DDBJ whole genome shotgun (WGS) entry which is preliminary data.</text>
</comment>
<dbReference type="EMBL" id="JRES01000844">
    <property type="protein sequence ID" value="KNC27777.1"/>
    <property type="molecule type" value="Genomic_DNA"/>
</dbReference>
<evidence type="ECO:0000313" key="2">
    <source>
        <dbReference type="Proteomes" id="UP000037069"/>
    </source>
</evidence>
<protein>
    <submittedName>
        <fullName evidence="1">Uncharacterized protein</fullName>
    </submittedName>
</protein>
<name>A0A0L0C697_LUCCU</name>
<proteinExistence type="predicted"/>
<reference evidence="1 2" key="1">
    <citation type="journal article" date="2015" name="Nat. Commun.">
        <title>Lucilia cuprina genome unlocks parasitic fly biology to underpin future interventions.</title>
        <authorList>
            <person name="Anstead C.A."/>
            <person name="Korhonen P.K."/>
            <person name="Young N.D."/>
            <person name="Hall R.S."/>
            <person name="Jex A.R."/>
            <person name="Murali S.C."/>
            <person name="Hughes D.S."/>
            <person name="Lee S.F."/>
            <person name="Perry T."/>
            <person name="Stroehlein A.J."/>
            <person name="Ansell B.R."/>
            <person name="Breugelmans B."/>
            <person name="Hofmann A."/>
            <person name="Qu J."/>
            <person name="Dugan S."/>
            <person name="Lee S.L."/>
            <person name="Chao H."/>
            <person name="Dinh H."/>
            <person name="Han Y."/>
            <person name="Doddapaneni H.V."/>
            <person name="Worley K.C."/>
            <person name="Muzny D.M."/>
            <person name="Ioannidis P."/>
            <person name="Waterhouse R.M."/>
            <person name="Zdobnov E.M."/>
            <person name="James P.J."/>
            <person name="Bagnall N.H."/>
            <person name="Kotze A.C."/>
            <person name="Gibbs R.A."/>
            <person name="Richards S."/>
            <person name="Batterham P."/>
            <person name="Gasser R.B."/>
        </authorList>
    </citation>
    <scope>NUCLEOTIDE SEQUENCE [LARGE SCALE GENOMIC DNA]</scope>
    <source>
        <strain evidence="1 2">LS</strain>
        <tissue evidence="1">Full body</tissue>
    </source>
</reference>
<sequence length="182" mass="20001">MFELAKAMSIVEPPPFRLNVRSLPVFRSTISRTLSDSKRIFPLVFVRGQPHSVAQALKSPAISTLSLFSKSDTSLAIMTLKSSSDCYLLGSVILDLFSSLGCSVVMAVGGLFPPSECLRQVIQDQFGSLVTTLIIATVEIVEVDEESVQHKALHKTTIPSNKRTSKERGKSRIYSMEVLKKI</sequence>